<reference evidence="4" key="1">
    <citation type="submission" date="2022-11" db="UniProtKB">
        <authorList>
            <consortium name="WormBaseParasite"/>
        </authorList>
    </citation>
    <scope>IDENTIFICATION</scope>
</reference>
<feature type="transmembrane region" description="Helical" evidence="2">
    <location>
        <begin position="634"/>
        <end position="657"/>
    </location>
</feature>
<dbReference type="AlphaFoldDB" id="A0A914LQ22"/>
<name>A0A914LQ22_MELIC</name>
<evidence type="ECO:0000256" key="2">
    <source>
        <dbReference type="SAM" id="Phobius"/>
    </source>
</evidence>
<dbReference type="Proteomes" id="UP000887563">
    <property type="component" value="Unplaced"/>
</dbReference>
<dbReference type="InterPro" id="IPR003961">
    <property type="entry name" value="FN3_dom"/>
</dbReference>
<dbReference type="WBParaSite" id="Minc3s00701g16295">
    <property type="protein sequence ID" value="Minc3s00701g16295"/>
    <property type="gene ID" value="Minc3s00701g16295"/>
</dbReference>
<organism evidence="3 4">
    <name type="scientific">Meloidogyne incognita</name>
    <name type="common">Southern root-knot nematode worm</name>
    <name type="synonym">Oxyuris incognita</name>
    <dbReference type="NCBI Taxonomy" id="6306"/>
    <lineage>
        <taxon>Eukaryota</taxon>
        <taxon>Metazoa</taxon>
        <taxon>Ecdysozoa</taxon>
        <taxon>Nematoda</taxon>
        <taxon>Chromadorea</taxon>
        <taxon>Rhabditida</taxon>
        <taxon>Tylenchina</taxon>
        <taxon>Tylenchomorpha</taxon>
        <taxon>Tylenchoidea</taxon>
        <taxon>Meloidogynidae</taxon>
        <taxon>Meloidogyninae</taxon>
        <taxon>Meloidogyne</taxon>
        <taxon>Meloidogyne incognita group</taxon>
    </lineage>
</organism>
<proteinExistence type="predicted"/>
<protein>
    <submittedName>
        <fullName evidence="4">Fibronectin type-III domain-containing protein</fullName>
    </submittedName>
</protein>
<keyword evidence="2" id="KW-0472">Membrane</keyword>
<keyword evidence="2" id="KW-1133">Transmembrane helix</keyword>
<dbReference type="SUPFAM" id="SSF49265">
    <property type="entry name" value="Fibronectin type III"/>
    <property type="match status" value="1"/>
</dbReference>
<accession>A0A914LQ22</accession>
<sequence>MPKIINNNYFIFPSFLPFILLLTTISSLLLFPLLPVNGFEAIPFLQINYNFYIRLAQCEAKCLEKFSSLNNRIIIAPTDSQSITDKQFNQQMAIGSSLMLENICKQGCLDSDSPPPPPPPPQSPSTFQQQQLDTQPTNAFVLGQQFFKQSSNKNSPPPPTPFSSIIRPLCVQKMSSSSIPSTQNTFSLHQEKFETFLIYEDLNEKIKKENLRFVVCWRSKKLLIKDEEQKVEEPQWITASIESSQRFKVSSLRPGLLYQFKVQAVSPIGIQVPEAFSDWIDFNSLIYGSGINTKSLQFYSQFNSDYGVAAWVSWRLNEVKKLENGENAGIQTTKPILNARLRRHLIRQNEYFNNTNNLNIQNNPIKSEELFTEKQKSSFVVFPSCKLQIEWANKSSRASDKFELDGSDGYLLTNLAFNSEYWVNIRAEYNNSNNIDEEEEEEQLTTTLFEGNFLSMKCLQVYGFGSLECKPEPIQKLSIFPFPTNNTALVKWERPLAITNVLLYELNIEPIIRSGDDLNIKEKCKTENGLNTKIVSAQANFTWISLPHEAVCEFEVRREQAKVPQPKVPQPKVPRPRYRSPRYRAPKLYDLLGREATAHLRFIFTPSSTSEPSSTDTQYSLAFRQFISQLDISVLALVCVIVLVPITALIALICTISRRDTRQKTKKRTNKKPLSAEKHNKIIKKTKMQKNNIQRPTIVNDSKQNYYSNTNINSVIITSLDDTKYISTSNQQISSSNKLNTSPQSSSCVSAGAETTITLLPLKGENGEINNNCGDIKLNNSFGNAAWTGQNRKVKIEMPLILN</sequence>
<feature type="region of interest" description="Disordered" evidence="1">
    <location>
        <begin position="109"/>
        <end position="131"/>
    </location>
</feature>
<feature type="compositionally biased region" description="Pro residues" evidence="1">
    <location>
        <begin position="113"/>
        <end position="123"/>
    </location>
</feature>
<evidence type="ECO:0000256" key="1">
    <source>
        <dbReference type="SAM" id="MobiDB-lite"/>
    </source>
</evidence>
<evidence type="ECO:0000313" key="4">
    <source>
        <dbReference type="WBParaSite" id="Minc3s00701g16295"/>
    </source>
</evidence>
<keyword evidence="2" id="KW-0812">Transmembrane</keyword>
<evidence type="ECO:0000313" key="3">
    <source>
        <dbReference type="Proteomes" id="UP000887563"/>
    </source>
</evidence>
<dbReference type="CDD" id="cd00063">
    <property type="entry name" value="FN3"/>
    <property type="match status" value="1"/>
</dbReference>
<keyword evidence="3" id="KW-1185">Reference proteome</keyword>
<dbReference type="InterPro" id="IPR036116">
    <property type="entry name" value="FN3_sf"/>
</dbReference>